<dbReference type="GO" id="GO:0005524">
    <property type="term" value="F:ATP binding"/>
    <property type="evidence" value="ECO:0007669"/>
    <property type="project" value="UniProtKB-KW"/>
</dbReference>
<dbReference type="Pfam" id="PF25019">
    <property type="entry name" value="LRR_R13L1-DRL21"/>
    <property type="match status" value="2"/>
</dbReference>
<dbReference type="GO" id="GO:0006952">
    <property type="term" value="P:defense response"/>
    <property type="evidence" value="ECO:0007669"/>
    <property type="project" value="UniProtKB-KW"/>
</dbReference>
<dbReference type="InterPro" id="IPR058922">
    <property type="entry name" value="WHD_DRP"/>
</dbReference>
<evidence type="ECO:0000256" key="3">
    <source>
        <dbReference type="ARBA" id="ARBA00022741"/>
    </source>
</evidence>
<proteinExistence type="predicted"/>
<evidence type="ECO:0000256" key="6">
    <source>
        <dbReference type="SAM" id="MobiDB-lite"/>
    </source>
</evidence>
<evidence type="ECO:0000313" key="12">
    <source>
        <dbReference type="Proteomes" id="UP001459277"/>
    </source>
</evidence>
<keyword evidence="4" id="KW-0611">Plant defense</keyword>
<dbReference type="PANTHER" id="PTHR36766:SF45">
    <property type="entry name" value="NB-ARC DOMAIN-CONTAINING PROTEIN"/>
    <property type="match status" value="1"/>
</dbReference>
<evidence type="ECO:0000256" key="5">
    <source>
        <dbReference type="ARBA" id="ARBA00022840"/>
    </source>
</evidence>
<reference evidence="11 12" key="1">
    <citation type="submission" date="2024-01" db="EMBL/GenBank/DDBJ databases">
        <title>A telomere-to-telomere, gap-free genome of sweet tea (Lithocarpus litseifolius).</title>
        <authorList>
            <person name="Zhou J."/>
        </authorList>
    </citation>
    <scope>NUCLEOTIDE SEQUENCE [LARGE SCALE GENOMIC DNA]</scope>
    <source>
        <strain evidence="11">Zhou-2022a</strain>
        <tissue evidence="11">Leaf</tissue>
    </source>
</reference>
<evidence type="ECO:0000259" key="9">
    <source>
        <dbReference type="Pfam" id="PF23559"/>
    </source>
</evidence>
<feature type="domain" description="R13L1/DRL21-like LRR repeat region" evidence="10">
    <location>
        <begin position="701"/>
        <end position="829"/>
    </location>
</feature>
<dbReference type="AlphaFoldDB" id="A0AAW2DIP8"/>
<evidence type="ECO:0000259" key="7">
    <source>
        <dbReference type="Pfam" id="PF00931"/>
    </source>
</evidence>
<feature type="domain" description="Disease resistance N-terminal" evidence="8">
    <location>
        <begin position="17"/>
        <end position="92"/>
    </location>
</feature>
<dbReference type="PANTHER" id="PTHR36766">
    <property type="entry name" value="PLANT BROAD-SPECTRUM MILDEW RESISTANCE PROTEIN RPW8"/>
    <property type="match status" value="1"/>
</dbReference>
<dbReference type="InterPro" id="IPR041118">
    <property type="entry name" value="Rx_N"/>
</dbReference>
<organism evidence="11 12">
    <name type="scientific">Lithocarpus litseifolius</name>
    <dbReference type="NCBI Taxonomy" id="425828"/>
    <lineage>
        <taxon>Eukaryota</taxon>
        <taxon>Viridiplantae</taxon>
        <taxon>Streptophyta</taxon>
        <taxon>Embryophyta</taxon>
        <taxon>Tracheophyta</taxon>
        <taxon>Spermatophyta</taxon>
        <taxon>Magnoliopsida</taxon>
        <taxon>eudicotyledons</taxon>
        <taxon>Gunneridae</taxon>
        <taxon>Pentapetalae</taxon>
        <taxon>rosids</taxon>
        <taxon>fabids</taxon>
        <taxon>Fagales</taxon>
        <taxon>Fagaceae</taxon>
        <taxon>Lithocarpus</taxon>
    </lineage>
</organism>
<keyword evidence="5" id="KW-0067">ATP-binding</keyword>
<dbReference type="Gene3D" id="3.40.50.300">
    <property type="entry name" value="P-loop containing nucleotide triphosphate hydrolases"/>
    <property type="match status" value="1"/>
</dbReference>
<keyword evidence="1" id="KW-0433">Leucine-rich repeat</keyword>
<dbReference type="InterPro" id="IPR042197">
    <property type="entry name" value="Apaf_helical"/>
</dbReference>
<dbReference type="Gene3D" id="1.10.8.430">
    <property type="entry name" value="Helical domain of apoptotic protease-activating factors"/>
    <property type="match status" value="1"/>
</dbReference>
<feature type="compositionally biased region" description="Acidic residues" evidence="6">
    <location>
        <begin position="1244"/>
        <end position="1267"/>
    </location>
</feature>
<dbReference type="Pfam" id="PF18052">
    <property type="entry name" value="Rx_N"/>
    <property type="match status" value="1"/>
</dbReference>
<evidence type="ECO:0000259" key="10">
    <source>
        <dbReference type="Pfam" id="PF25019"/>
    </source>
</evidence>
<dbReference type="Gene3D" id="1.20.5.4130">
    <property type="match status" value="1"/>
</dbReference>
<dbReference type="InterPro" id="IPR027417">
    <property type="entry name" value="P-loop_NTPase"/>
</dbReference>
<dbReference type="SUPFAM" id="SSF52058">
    <property type="entry name" value="L domain-like"/>
    <property type="match status" value="1"/>
</dbReference>
<evidence type="ECO:0000256" key="1">
    <source>
        <dbReference type="ARBA" id="ARBA00022614"/>
    </source>
</evidence>
<dbReference type="Gene3D" id="3.80.10.10">
    <property type="entry name" value="Ribonuclease Inhibitor"/>
    <property type="match status" value="2"/>
</dbReference>
<evidence type="ECO:0000259" key="8">
    <source>
        <dbReference type="Pfam" id="PF18052"/>
    </source>
</evidence>
<dbReference type="InterPro" id="IPR032675">
    <property type="entry name" value="LRR_dom_sf"/>
</dbReference>
<feature type="domain" description="NB-ARC" evidence="7">
    <location>
        <begin position="198"/>
        <end position="358"/>
    </location>
</feature>
<dbReference type="InterPro" id="IPR036388">
    <property type="entry name" value="WH-like_DNA-bd_sf"/>
</dbReference>
<keyword evidence="2" id="KW-0677">Repeat</keyword>
<dbReference type="InterPro" id="IPR002182">
    <property type="entry name" value="NB-ARC"/>
</dbReference>
<dbReference type="PRINTS" id="PR00364">
    <property type="entry name" value="DISEASERSIST"/>
</dbReference>
<dbReference type="SUPFAM" id="SSF52047">
    <property type="entry name" value="RNI-like"/>
    <property type="match status" value="1"/>
</dbReference>
<dbReference type="GO" id="GO:0051707">
    <property type="term" value="P:response to other organism"/>
    <property type="evidence" value="ECO:0007669"/>
    <property type="project" value="UniProtKB-ARBA"/>
</dbReference>
<name>A0AAW2DIP8_9ROSI</name>
<keyword evidence="12" id="KW-1185">Reference proteome</keyword>
<feature type="region of interest" description="Disordered" evidence="6">
    <location>
        <begin position="1243"/>
        <end position="1273"/>
    </location>
</feature>
<dbReference type="Pfam" id="PF00931">
    <property type="entry name" value="NB-ARC"/>
    <property type="match status" value="1"/>
</dbReference>
<evidence type="ECO:0000313" key="11">
    <source>
        <dbReference type="EMBL" id="KAL0009473.1"/>
    </source>
</evidence>
<accession>A0AAW2DIP8</accession>
<dbReference type="Pfam" id="PF23559">
    <property type="entry name" value="WHD_DRP"/>
    <property type="match status" value="1"/>
</dbReference>
<dbReference type="GO" id="GO:0043531">
    <property type="term" value="F:ADP binding"/>
    <property type="evidence" value="ECO:0007669"/>
    <property type="project" value="InterPro"/>
</dbReference>
<dbReference type="FunFam" id="1.10.10.10:FF:000322">
    <property type="entry name" value="Probable disease resistance protein At1g63360"/>
    <property type="match status" value="1"/>
</dbReference>
<dbReference type="InterPro" id="IPR056789">
    <property type="entry name" value="LRR_R13L1-DRL21"/>
</dbReference>
<feature type="domain" description="R13L1/DRL21-like LRR repeat region" evidence="10">
    <location>
        <begin position="974"/>
        <end position="1109"/>
    </location>
</feature>
<keyword evidence="3" id="KW-0547">Nucleotide-binding</keyword>
<dbReference type="SUPFAM" id="SSF52540">
    <property type="entry name" value="P-loop containing nucleoside triphosphate hydrolases"/>
    <property type="match status" value="1"/>
</dbReference>
<comment type="caution">
    <text evidence="11">The sequence shown here is derived from an EMBL/GenBank/DDBJ whole genome shotgun (WGS) entry which is preliminary data.</text>
</comment>
<feature type="domain" description="Disease resistance protein winged helix" evidence="9">
    <location>
        <begin position="440"/>
        <end position="513"/>
    </location>
</feature>
<protein>
    <recommendedName>
        <fullName evidence="13">Disease resistance protein RGA3</fullName>
    </recommendedName>
</protein>
<gene>
    <name evidence="11" type="ORF">SO802_010975</name>
</gene>
<dbReference type="EMBL" id="JAZDWU010000003">
    <property type="protein sequence ID" value="KAL0009473.1"/>
    <property type="molecule type" value="Genomic_DNA"/>
</dbReference>
<evidence type="ECO:0000256" key="2">
    <source>
        <dbReference type="ARBA" id="ARBA00022737"/>
    </source>
</evidence>
<evidence type="ECO:0000256" key="4">
    <source>
        <dbReference type="ARBA" id="ARBA00022821"/>
    </source>
</evidence>
<dbReference type="Proteomes" id="UP001459277">
    <property type="component" value="Unassembled WGS sequence"/>
</dbReference>
<evidence type="ECO:0008006" key="13">
    <source>
        <dbReference type="Google" id="ProtNLM"/>
    </source>
</evidence>
<sequence length="1273" mass="148199">MADELLIELFDLVGPIVFEVAKQEINLLVGVDEEVRKLQGKLGMIKAMLDDAEERHAVKRRAEKLWLEQIQNQYYEMDDILDTWNTARIRAEIEKEEEKPPYVHFLAVVKEKVCSFVQSLLCCFNLPLRHDVGHKIRKLNEKLDTIPKDKVTRGIDFNRQPDVVPRPTTTSFADVSHIIGRDIYRDDPLRNLLDVDGLEETNSYRVISLVGMGGIGKTTLAQLAYNHPNVQAHFQIRMWICVSDPFDQCKVARAIINEIDPKHPLGDIKLQTLLCEIQKLIKEKKYFLVLDDVWIENSQIWEPFKLALKNGVHGSRILVSTRKQRAAEVMGSVHMINLELLANEDCLSIFNKIAFSNEEQPKYLEDLSKKLAIKCKGLPLAAKTLGSLMQNKRSRDGWNNILDSHMWELEDIENGLLAPLLLSYYELPSTMRRCFSYCAVFTKGYLFSRDQLVLHWMAQGYIESKANMELEVIAEEYFEKLAMRSFFQDFQRDEDSDGKIIGCKMHDIVHDFAQFMTKNEFFEIDGDKKLEIDCQSARHLHLKISEEMQFLESIYSAKNLRTLFLLSRERYYEFEMSFHRFQCLRTLILDCPIKELPNAVENLIHLRCLHMFENVEIKKFPKTFCNLCNLQSLNIENKEYFEKLPQEMSKLINLRHLIFYNTDTYYRKKLILPKGIGKLTGLRTLSIFNIGDKDDGEGGKLGELQNLNQLRGTLRICGMEKMVNVDEAQNAQLEDKKHLRELVLLFETQVFHWCEDKSRMENDVKVLKALRPPPNLQYLQIEGYEGNTIDHNWMMSWTTLKKLQLTCCNYLEHLPSLGQLPFLEVLEIKWLHNVKKVGDEFLGIEDSNRDFIFPNLKSLEFWRLDNWEEWIGMGGTGEEEEEENDNGIVTNPIIIKIMPRLQSLTILCCDRLKSLPDYLLTAPLLKKLKISSSKLLEERYQKWTREDWRKISHISNIKISGEYMKRDGEPQLELDNDPELQGILTIKEMGNMENVDEAQNAQLKDKILLHGLELVFETLDLLEPKEGNSEMEKFLKKREKRMENDVKALNALELPPSLQYLRIREYTGNTIYSNWMRSWTTLKKLQLNHCENLEHLPSLGQLPLLEVLETAWLQNVKKVGGEFLGIEDSKNKEDVDIIFPNLKSLEFVGLTNCEEWIGNGIMPCLQFLKIEACHILKSLPDYLLTAPLLKELEITHSPLLVERYLRGTRDNWCKISRISNIKLGTEYVQREPQCDLETYYDYGASEEDDVSEINEEDDVPEIREEDDVVKGDV</sequence>
<dbReference type="Gene3D" id="1.10.10.10">
    <property type="entry name" value="Winged helix-like DNA-binding domain superfamily/Winged helix DNA-binding domain"/>
    <property type="match status" value="1"/>
</dbReference>